<keyword evidence="3" id="KW-1185">Reference proteome</keyword>
<accession>A0A1B9E061</accession>
<feature type="region of interest" description="Disordered" evidence="1">
    <location>
        <begin position="13"/>
        <end position="61"/>
    </location>
</feature>
<evidence type="ECO:0000313" key="3">
    <source>
        <dbReference type="Proteomes" id="UP000093510"/>
    </source>
</evidence>
<evidence type="ECO:0000313" key="2">
    <source>
        <dbReference type="EMBL" id="OCB75319.1"/>
    </source>
</evidence>
<organism evidence="2 3">
    <name type="scientific">Flavobacterium crassostreae</name>
    <dbReference type="NCBI Taxonomy" id="1763534"/>
    <lineage>
        <taxon>Bacteria</taxon>
        <taxon>Pseudomonadati</taxon>
        <taxon>Bacteroidota</taxon>
        <taxon>Flavobacteriia</taxon>
        <taxon>Flavobacteriales</taxon>
        <taxon>Flavobacteriaceae</taxon>
        <taxon>Flavobacterium</taxon>
    </lineage>
</organism>
<dbReference type="EMBL" id="LVEP01000029">
    <property type="protein sequence ID" value="OCB75319.1"/>
    <property type="molecule type" value="Genomic_DNA"/>
</dbReference>
<dbReference type="Proteomes" id="UP000093510">
    <property type="component" value="Unassembled WGS sequence"/>
</dbReference>
<comment type="caution">
    <text evidence="2">The sequence shown here is derived from an EMBL/GenBank/DDBJ whole genome shotgun (WGS) entry which is preliminary data.</text>
</comment>
<feature type="compositionally biased region" description="Polar residues" evidence="1">
    <location>
        <begin position="49"/>
        <end position="61"/>
    </location>
</feature>
<dbReference type="AlphaFoldDB" id="A0A1B9E061"/>
<proteinExistence type="predicted"/>
<gene>
    <name evidence="2" type="ORF">LPBF_07950</name>
</gene>
<reference evidence="2 3" key="1">
    <citation type="submission" date="2016-03" db="EMBL/GenBank/DDBJ databases">
        <authorList>
            <person name="Ploux O."/>
        </authorList>
    </citation>
    <scope>NUCLEOTIDE SEQUENCE [LARGE SCALE GENOMIC DNA]</scope>
    <source>
        <strain evidence="2 3">LPB0076</strain>
    </source>
</reference>
<protein>
    <submittedName>
        <fullName evidence="2">Uncharacterized protein</fullName>
    </submittedName>
</protein>
<sequence>MCLGVPFFAKQTDQSQNLGSIPKPGINPKTWDQSQNLGSIPKPGINPKTWDQSQNLWSDKN</sequence>
<name>A0A1B9E061_9FLAO</name>
<evidence type="ECO:0000256" key="1">
    <source>
        <dbReference type="SAM" id="MobiDB-lite"/>
    </source>
</evidence>